<sequence>MKNGLLIEMEDSDFSKNDETTISHQFCNQENEPNKARQALKYFLGILNT</sequence>
<proteinExistence type="predicted"/>
<reference evidence="1 2" key="1">
    <citation type="submission" date="2016-10" db="EMBL/GenBank/DDBJ databases">
        <authorList>
            <person name="de Groot N.N."/>
        </authorList>
    </citation>
    <scope>NUCLEOTIDE SEQUENCE [LARGE SCALE GENOMIC DNA]</scope>
    <source>
        <strain evidence="1 2">DSM 25947</strain>
    </source>
</reference>
<evidence type="ECO:0000313" key="1">
    <source>
        <dbReference type="EMBL" id="SET37183.1"/>
    </source>
</evidence>
<gene>
    <name evidence="1" type="ORF">SAMN05444285_111112</name>
</gene>
<evidence type="ECO:0000313" key="2">
    <source>
        <dbReference type="Proteomes" id="UP000181981"/>
    </source>
</evidence>
<dbReference type="Proteomes" id="UP000181981">
    <property type="component" value="Unassembled WGS sequence"/>
</dbReference>
<dbReference type="AlphaFoldDB" id="A0A1I0DXD4"/>
<dbReference type="EMBL" id="FOHT01000011">
    <property type="protein sequence ID" value="SET37183.1"/>
    <property type="molecule type" value="Genomic_DNA"/>
</dbReference>
<dbReference type="RefSeq" id="WP_157470884.1">
    <property type="nucleotide sequence ID" value="NZ_FOHT01000011.1"/>
</dbReference>
<name>A0A1I0DXD4_9BACT</name>
<accession>A0A1I0DXD4</accession>
<protein>
    <submittedName>
        <fullName evidence="1">Uncharacterized protein</fullName>
    </submittedName>
</protein>
<organism evidence="1 2">
    <name type="scientific">Draconibacterium orientale</name>
    <dbReference type="NCBI Taxonomy" id="1168034"/>
    <lineage>
        <taxon>Bacteria</taxon>
        <taxon>Pseudomonadati</taxon>
        <taxon>Bacteroidota</taxon>
        <taxon>Bacteroidia</taxon>
        <taxon>Marinilabiliales</taxon>
        <taxon>Prolixibacteraceae</taxon>
        <taxon>Draconibacterium</taxon>
    </lineage>
</organism>